<evidence type="ECO:0000313" key="3">
    <source>
        <dbReference type="Proteomes" id="UP000315471"/>
    </source>
</evidence>
<dbReference type="InterPro" id="IPR004919">
    <property type="entry name" value="GmrSD_N"/>
</dbReference>
<evidence type="ECO:0000313" key="2">
    <source>
        <dbReference type="EMBL" id="TWU38976.1"/>
    </source>
</evidence>
<dbReference type="EMBL" id="SJPY01000006">
    <property type="protein sequence ID" value="TWU38976.1"/>
    <property type="molecule type" value="Genomic_DNA"/>
</dbReference>
<proteinExistence type="predicted"/>
<evidence type="ECO:0000259" key="1">
    <source>
        <dbReference type="Pfam" id="PF03235"/>
    </source>
</evidence>
<dbReference type="RefSeq" id="WP_146601257.1">
    <property type="nucleotide sequence ID" value="NZ_SJPY01000006.1"/>
</dbReference>
<dbReference type="PANTHER" id="PTHR37292">
    <property type="entry name" value="VNG6097C"/>
    <property type="match status" value="1"/>
</dbReference>
<dbReference type="OrthoDB" id="9798761at2"/>
<sequence length="374" mass="42984">MYQTGGTIKEILESIQQNRFVLPAIQREFVWKPEQIARLFDSLMQGYPFGTFLFWKVDKLNSNKYKFYSFVCNYHERDAPHCPQLPIFHDTELTAVLDGQQRLTALNIGLCGSMAWRVKHGRRSNPDAFPEKHLFLDLLAEHGDDDENSEKYRFKFLTNEQANESKDSECWYKVADVLAFTNPTLEMIQWLNARLPQNRVEAACGPLNQLYQVIHNKSLLSFYEEKSQDLEKVLNIFIRMNSGGTVLSYSDLLLSIAVAQWTGDARKEIHTLVDELNNTGDGFNFTKDLVLKAGLMLADIGSVGFKVENFNRKNMGILEKRWPEVKESLKVAVQLLASFGFTEKTLRADSALLPIAYYVRHRKLDSKYLTTSTN</sequence>
<dbReference type="AlphaFoldDB" id="A0A5C6DV69"/>
<protein>
    <recommendedName>
        <fullName evidence="1">GmrSD restriction endonucleases N-terminal domain-containing protein</fullName>
    </recommendedName>
</protein>
<feature type="domain" description="GmrSD restriction endonucleases N-terminal" evidence="1">
    <location>
        <begin position="8"/>
        <end position="255"/>
    </location>
</feature>
<organism evidence="2 3">
    <name type="scientific">Novipirellula aureliae</name>
    <dbReference type="NCBI Taxonomy" id="2527966"/>
    <lineage>
        <taxon>Bacteria</taxon>
        <taxon>Pseudomonadati</taxon>
        <taxon>Planctomycetota</taxon>
        <taxon>Planctomycetia</taxon>
        <taxon>Pirellulales</taxon>
        <taxon>Pirellulaceae</taxon>
        <taxon>Novipirellula</taxon>
    </lineage>
</organism>
<dbReference type="PANTHER" id="PTHR37292:SF2">
    <property type="entry name" value="DUF262 DOMAIN-CONTAINING PROTEIN"/>
    <property type="match status" value="1"/>
</dbReference>
<accession>A0A5C6DV69</accession>
<keyword evidence="3" id="KW-1185">Reference proteome</keyword>
<reference evidence="2 3" key="1">
    <citation type="submission" date="2019-02" db="EMBL/GenBank/DDBJ databases">
        <title>Deep-cultivation of Planctomycetes and their phenomic and genomic characterization uncovers novel biology.</title>
        <authorList>
            <person name="Wiegand S."/>
            <person name="Jogler M."/>
            <person name="Boedeker C."/>
            <person name="Pinto D."/>
            <person name="Vollmers J."/>
            <person name="Rivas-Marin E."/>
            <person name="Kohn T."/>
            <person name="Peeters S.H."/>
            <person name="Heuer A."/>
            <person name="Rast P."/>
            <person name="Oberbeckmann S."/>
            <person name="Bunk B."/>
            <person name="Jeske O."/>
            <person name="Meyerdierks A."/>
            <person name="Storesund J.E."/>
            <person name="Kallscheuer N."/>
            <person name="Luecker S."/>
            <person name="Lage O.M."/>
            <person name="Pohl T."/>
            <person name="Merkel B.J."/>
            <person name="Hornburger P."/>
            <person name="Mueller R.-W."/>
            <person name="Bruemmer F."/>
            <person name="Labrenz M."/>
            <person name="Spormann A.M."/>
            <person name="Op Den Camp H."/>
            <person name="Overmann J."/>
            <person name="Amann R."/>
            <person name="Jetten M.S.M."/>
            <person name="Mascher T."/>
            <person name="Medema M.H."/>
            <person name="Devos D.P."/>
            <person name="Kaster A.-K."/>
            <person name="Ovreas L."/>
            <person name="Rohde M."/>
            <person name="Galperin M.Y."/>
            <person name="Jogler C."/>
        </authorList>
    </citation>
    <scope>NUCLEOTIDE SEQUENCE [LARGE SCALE GENOMIC DNA]</scope>
    <source>
        <strain evidence="2 3">Q31b</strain>
    </source>
</reference>
<name>A0A5C6DV69_9BACT</name>
<comment type="caution">
    <text evidence="2">The sequence shown here is derived from an EMBL/GenBank/DDBJ whole genome shotgun (WGS) entry which is preliminary data.</text>
</comment>
<dbReference type="Pfam" id="PF03235">
    <property type="entry name" value="GmrSD_N"/>
    <property type="match status" value="1"/>
</dbReference>
<dbReference type="Proteomes" id="UP000315471">
    <property type="component" value="Unassembled WGS sequence"/>
</dbReference>
<gene>
    <name evidence="2" type="ORF">Q31b_40540</name>
</gene>